<dbReference type="OrthoDB" id="501284at2"/>
<dbReference type="PROSITE" id="PS50994">
    <property type="entry name" value="INTEGRASE"/>
    <property type="match status" value="1"/>
</dbReference>
<sequence length="831" mass="95068">MQKRKITKSAVTNIFRFVSSNKPAPITVEGYNEFIACHYFEFSPLVVDFEAQPQRFAFPVENSNRPLIYTPDFLIRLYGQPSVYMEIKPYAVTLTEKFKHKWELLQKEFSDRGLYLVLVTDRQLMRGQMAENLKLVHRYMTREPNTAEQESILKLISHSPLSVSNLSTQLQLQESMTISYLLNLVAKKLLSFPLYAELNLNTVFQIPQSVKECGIDKVFEQLFPVPDDITHDEFTESFRKEVKQSLDEADSYEHLDALTEKEREQAIFRWKVLSKVDELCNGVLSNQRLKEVYPELESEFSDKTPSISSVKRWSKIYIESGRSIKGLSPNINKRGNKAHRLSSEMEDLIQQALDRIKDSKSGAVSSAYSYLQHLVFQFNQKSGLALKAPSIQTFWARFKKISPYEMAVKCKGKFKATKEFKHIGEMIKTNRLLERVEIDHTKLDFFVVEKDSFIPLGRPWITTLCDVHSRSVLGFYIGFTPPSFVAVARALKHALLPKDYILSRYPAVKNAWLCFGKPELIVSDNGKEFDDKDFKLVLGKLLINSGKNPTATPYLKPIIERFFGKLNSELLRAQPGHTLASLKGSVDYDPAKTAAVDMDRLLQIIHIWICDVLQAGPNSRRDRIPNLTWVKALDKFAPVQYDYDAEDLNLIMCRTFTGQLRVGGVTFRRLHYSCDASAQLRGRIGDHEVTYKIDPENLGYMYISNQLKKSFLKIPAVKFEYASSVTLHQHKINCIVARKIVGDNYCEEDIIEAKSKIHLLIDEGLLAKGQSKRRTGSISKAARYVEDSKLATTLAAEQHDKHSVTLPDTNSEKKLKKSTTKTIDTTGWEFL</sequence>
<dbReference type="SUPFAM" id="SSF53098">
    <property type="entry name" value="Ribonuclease H-like"/>
    <property type="match status" value="1"/>
</dbReference>
<dbReference type="GO" id="GO:0003676">
    <property type="term" value="F:nucleic acid binding"/>
    <property type="evidence" value="ECO:0007669"/>
    <property type="project" value="InterPro"/>
</dbReference>
<feature type="domain" description="Integrase catalytic" evidence="1">
    <location>
        <begin position="427"/>
        <end position="633"/>
    </location>
</feature>
<dbReference type="Proteomes" id="UP000199371">
    <property type="component" value="Unassembled WGS sequence"/>
</dbReference>
<protein>
    <submittedName>
        <fullName evidence="2">Putative transposase</fullName>
    </submittedName>
</protein>
<evidence type="ECO:0000313" key="2">
    <source>
        <dbReference type="EMBL" id="SEI11393.1"/>
    </source>
</evidence>
<reference evidence="3" key="1">
    <citation type="submission" date="2016-10" db="EMBL/GenBank/DDBJ databases">
        <authorList>
            <person name="Varghese N."/>
            <person name="Submissions S."/>
        </authorList>
    </citation>
    <scope>NUCLEOTIDE SEQUENCE [LARGE SCALE GENOMIC DNA]</scope>
    <source>
        <strain evidence="3">DSM 17616</strain>
    </source>
</reference>
<proteinExistence type="predicted"/>
<dbReference type="InterPro" id="IPR036397">
    <property type="entry name" value="RNaseH_sf"/>
</dbReference>
<dbReference type="RefSeq" id="WP_092796656.1">
    <property type="nucleotide sequence ID" value="NZ_FNXF01000021.1"/>
</dbReference>
<dbReference type="AlphaFoldDB" id="A0A1H6NE24"/>
<keyword evidence="3" id="KW-1185">Reference proteome</keyword>
<dbReference type="Pfam" id="PF08722">
    <property type="entry name" value="Tn7_TnsA-like_N"/>
    <property type="match status" value="1"/>
</dbReference>
<dbReference type="EMBL" id="FNXF01000021">
    <property type="protein sequence ID" value="SEI11393.1"/>
    <property type="molecule type" value="Genomic_DNA"/>
</dbReference>
<organism evidence="2 3">
    <name type="scientific">Rheinheimera pacifica</name>
    <dbReference type="NCBI Taxonomy" id="173990"/>
    <lineage>
        <taxon>Bacteria</taxon>
        <taxon>Pseudomonadati</taxon>
        <taxon>Pseudomonadota</taxon>
        <taxon>Gammaproteobacteria</taxon>
        <taxon>Chromatiales</taxon>
        <taxon>Chromatiaceae</taxon>
        <taxon>Rheinheimera</taxon>
    </lineage>
</organism>
<dbReference type="InterPro" id="IPR014833">
    <property type="entry name" value="TnsA_N"/>
</dbReference>
<evidence type="ECO:0000313" key="3">
    <source>
        <dbReference type="Proteomes" id="UP000199371"/>
    </source>
</evidence>
<accession>A0A1H6NE24</accession>
<dbReference type="STRING" id="173990.SAMN05660691_03817"/>
<name>A0A1H6NE24_9GAMM</name>
<gene>
    <name evidence="2" type="ORF">SAMN05660691_03817</name>
</gene>
<dbReference type="Gene3D" id="3.30.420.10">
    <property type="entry name" value="Ribonuclease H-like superfamily/Ribonuclease H"/>
    <property type="match status" value="1"/>
</dbReference>
<dbReference type="InterPro" id="IPR012337">
    <property type="entry name" value="RNaseH-like_sf"/>
</dbReference>
<dbReference type="Gene3D" id="3.40.91.30">
    <property type="match status" value="1"/>
</dbReference>
<dbReference type="InterPro" id="IPR001584">
    <property type="entry name" value="Integrase_cat-core"/>
</dbReference>
<evidence type="ECO:0000259" key="1">
    <source>
        <dbReference type="PROSITE" id="PS50994"/>
    </source>
</evidence>
<dbReference type="GO" id="GO:0015074">
    <property type="term" value="P:DNA integration"/>
    <property type="evidence" value="ECO:0007669"/>
    <property type="project" value="InterPro"/>
</dbReference>